<keyword evidence="1" id="KW-0479">Metal-binding</keyword>
<evidence type="ECO:0000256" key="1">
    <source>
        <dbReference type="PROSITE-ProRule" id="PRU00047"/>
    </source>
</evidence>
<feature type="region of interest" description="Disordered" evidence="2">
    <location>
        <begin position="410"/>
        <end position="497"/>
    </location>
</feature>
<dbReference type="Proteomes" id="UP000289738">
    <property type="component" value="Chromosome B04"/>
</dbReference>
<protein>
    <recommendedName>
        <fullName evidence="3">CCHC-type domain-containing protein</fullName>
    </recommendedName>
</protein>
<feature type="region of interest" description="Disordered" evidence="2">
    <location>
        <begin position="366"/>
        <end position="390"/>
    </location>
</feature>
<evidence type="ECO:0000313" key="5">
    <source>
        <dbReference type="Proteomes" id="UP000289738"/>
    </source>
</evidence>
<feature type="region of interest" description="Disordered" evidence="2">
    <location>
        <begin position="28"/>
        <end position="72"/>
    </location>
</feature>
<accession>A0A444ZPA8</accession>
<keyword evidence="1" id="KW-0863">Zinc-finger</keyword>
<dbReference type="SUPFAM" id="SSF57756">
    <property type="entry name" value="Retrovirus zinc finger-like domains"/>
    <property type="match status" value="1"/>
</dbReference>
<feature type="region of interest" description="Disordered" evidence="2">
    <location>
        <begin position="124"/>
        <end position="163"/>
    </location>
</feature>
<feature type="compositionally biased region" description="Polar residues" evidence="2">
    <location>
        <begin position="53"/>
        <end position="66"/>
    </location>
</feature>
<dbReference type="InterPro" id="IPR004332">
    <property type="entry name" value="Transposase_MuDR"/>
</dbReference>
<keyword evidence="5" id="KW-1185">Reference proteome</keyword>
<dbReference type="EMBL" id="SDMP01000014">
    <property type="protein sequence ID" value="RYR16036.1"/>
    <property type="molecule type" value="Genomic_DNA"/>
</dbReference>
<dbReference type="PROSITE" id="PS50158">
    <property type="entry name" value="ZF_CCHC"/>
    <property type="match status" value="1"/>
</dbReference>
<dbReference type="PANTHER" id="PTHR31973">
    <property type="entry name" value="POLYPROTEIN, PUTATIVE-RELATED"/>
    <property type="match status" value="1"/>
</dbReference>
<evidence type="ECO:0000256" key="2">
    <source>
        <dbReference type="SAM" id="MobiDB-lite"/>
    </source>
</evidence>
<organism evidence="4 5">
    <name type="scientific">Arachis hypogaea</name>
    <name type="common">Peanut</name>
    <dbReference type="NCBI Taxonomy" id="3818"/>
    <lineage>
        <taxon>Eukaryota</taxon>
        <taxon>Viridiplantae</taxon>
        <taxon>Streptophyta</taxon>
        <taxon>Embryophyta</taxon>
        <taxon>Tracheophyta</taxon>
        <taxon>Spermatophyta</taxon>
        <taxon>Magnoliopsida</taxon>
        <taxon>eudicotyledons</taxon>
        <taxon>Gunneridae</taxon>
        <taxon>Pentapetalae</taxon>
        <taxon>rosids</taxon>
        <taxon>fabids</taxon>
        <taxon>Fabales</taxon>
        <taxon>Fabaceae</taxon>
        <taxon>Papilionoideae</taxon>
        <taxon>50 kb inversion clade</taxon>
        <taxon>dalbergioids sensu lato</taxon>
        <taxon>Dalbergieae</taxon>
        <taxon>Pterocarpus clade</taxon>
        <taxon>Arachis</taxon>
    </lineage>
</organism>
<dbReference type="AlphaFoldDB" id="A0A444ZPA8"/>
<dbReference type="PANTHER" id="PTHR31973:SF187">
    <property type="entry name" value="MUTATOR TRANSPOSASE MUDRA PROTEIN"/>
    <property type="match status" value="1"/>
</dbReference>
<feature type="domain" description="CCHC-type" evidence="3">
    <location>
        <begin position="405"/>
        <end position="420"/>
    </location>
</feature>
<evidence type="ECO:0000259" key="3">
    <source>
        <dbReference type="PROSITE" id="PS50158"/>
    </source>
</evidence>
<evidence type="ECO:0000313" key="4">
    <source>
        <dbReference type="EMBL" id="RYR16036.1"/>
    </source>
</evidence>
<name>A0A444ZPA8_ARAHY</name>
<dbReference type="GO" id="GO:0008270">
    <property type="term" value="F:zinc ion binding"/>
    <property type="evidence" value="ECO:0007669"/>
    <property type="project" value="UniProtKB-KW"/>
</dbReference>
<dbReference type="GO" id="GO:0003676">
    <property type="term" value="F:nucleic acid binding"/>
    <property type="evidence" value="ECO:0007669"/>
    <property type="project" value="InterPro"/>
</dbReference>
<sequence length="526" mass="59525">MSKRSSIFRRPCTRSAARGFRSKVFNNEVPFNVSSDSSDNEDDSLFKLGPDEGSSSDSEATGNDPKTGSRIRRNIVHAAAGKRNTNPLGKGKEKILHEDDGLVQEVRDAEVDLGFVGCVHEGAEDGLDPSVDSDGTNSWYSEEMKMPPNSEDELEDGNDSKEASSLFREGARFGELHLEVGMKFGTKWEFREAVREYTIQEGRSIKLVKNDNIRCRAVCKVEECPWVAYASRDHEDTCWQIKTFNDDHTYPREDKNRAANRNWVCSKLVKKVRKYPNFRHCEATTYFKTRVSCIPCVHACAALSRVNKQPEDFCHRWLTMESYRKTYNHHINPIPGQPMWEQAEYCHIPHAPKIKTKPRKLKMKRMMDADEKSGFGPKKPKVDPKLSGNTVDGVHLKRQLGTFTCSFCGEKGHTKRGCKKKKNDEEHPAPEQPIQQHQDDSGQVDLESNPQEIDITQPITSEQEDSQKDPGQKRHSKLSPRRRSSLPPTAPTVDLLQGASSATASKFANLMQFIPMPGFKSPKKKN</sequence>
<dbReference type="InterPro" id="IPR001878">
    <property type="entry name" value="Znf_CCHC"/>
</dbReference>
<feature type="compositionally biased region" description="Basic residues" evidence="2">
    <location>
        <begin position="473"/>
        <end position="484"/>
    </location>
</feature>
<dbReference type="InterPro" id="IPR036875">
    <property type="entry name" value="Znf_CCHC_sf"/>
</dbReference>
<dbReference type="Gene3D" id="4.10.60.10">
    <property type="entry name" value="Zinc finger, CCHC-type"/>
    <property type="match status" value="1"/>
</dbReference>
<dbReference type="Pfam" id="PF03108">
    <property type="entry name" value="DBD_Tnp_Mut"/>
    <property type="match status" value="1"/>
</dbReference>
<gene>
    <name evidence="4" type="ORF">Ahy_B04g073029</name>
</gene>
<comment type="caution">
    <text evidence="4">The sequence shown here is derived from an EMBL/GenBank/DDBJ whole genome shotgun (WGS) entry which is preliminary data.</text>
</comment>
<reference evidence="4 5" key="1">
    <citation type="submission" date="2019-01" db="EMBL/GenBank/DDBJ databases">
        <title>Sequencing of cultivated peanut Arachis hypogaea provides insights into genome evolution and oil improvement.</title>
        <authorList>
            <person name="Chen X."/>
        </authorList>
    </citation>
    <scope>NUCLEOTIDE SEQUENCE [LARGE SCALE GENOMIC DNA]</scope>
    <source>
        <strain evidence="5">cv. Fuhuasheng</strain>
        <tissue evidence="4">Leaves</tissue>
    </source>
</reference>
<keyword evidence="1" id="KW-0862">Zinc</keyword>
<proteinExistence type="predicted"/>